<accession>A0ABX9PTT9</accession>
<keyword evidence="2" id="KW-1185">Reference proteome</keyword>
<dbReference type="EMBL" id="NSDJ01000001">
    <property type="protein sequence ID" value="RKF68456.1"/>
    <property type="molecule type" value="Genomic_DNA"/>
</dbReference>
<sequence>MPQSGGVSLFATLAAHSTPHLFPRIKGIAASRVHFNCPGFFPSYFKLQMRWLRLLTRITYSCKLIGIHKLATCLQHELFWKNIS</sequence>
<evidence type="ECO:0000313" key="1">
    <source>
        <dbReference type="EMBL" id="RKF68456.1"/>
    </source>
</evidence>
<name>A0ABX9PTT9_9GAMM</name>
<organism evidence="1 2">
    <name type="scientific">Rahnella variigena</name>
    <dbReference type="NCBI Taxonomy" id="574964"/>
    <lineage>
        <taxon>Bacteria</taxon>
        <taxon>Pseudomonadati</taxon>
        <taxon>Pseudomonadota</taxon>
        <taxon>Gammaproteobacteria</taxon>
        <taxon>Enterobacterales</taxon>
        <taxon>Yersiniaceae</taxon>
        <taxon>Rahnella</taxon>
    </lineage>
</organism>
<dbReference type="Proteomes" id="UP000284853">
    <property type="component" value="Unassembled WGS sequence"/>
</dbReference>
<proteinExistence type="predicted"/>
<comment type="caution">
    <text evidence="1">The sequence shown here is derived from an EMBL/GenBank/DDBJ whole genome shotgun (WGS) entry which is preliminary data.</text>
</comment>
<reference evidence="1 2" key="1">
    <citation type="submission" date="2017-08" db="EMBL/GenBank/DDBJ databases">
        <title>Comparative genomics of bacteria isolated from necrotic lesions of AOD affected trees.</title>
        <authorList>
            <person name="Doonan J."/>
            <person name="Denman S."/>
            <person name="Mcdonald J.E."/>
        </authorList>
    </citation>
    <scope>NUCLEOTIDE SEQUENCE [LARGE SCALE GENOMIC DNA]</scope>
    <source>
        <strain evidence="1 2">CIP 105588</strain>
    </source>
</reference>
<evidence type="ECO:0000313" key="2">
    <source>
        <dbReference type="Proteomes" id="UP000284853"/>
    </source>
</evidence>
<gene>
    <name evidence="1" type="ORF">CKQ54_08780</name>
</gene>
<protein>
    <submittedName>
        <fullName evidence="1">Uncharacterized protein</fullName>
    </submittedName>
</protein>